<name>A0A7C5DEM8_9CHLB</name>
<dbReference type="Proteomes" id="UP000886059">
    <property type="component" value="Unassembled WGS sequence"/>
</dbReference>
<keyword evidence="1" id="KW-0378">Hydrolase</keyword>
<sequence length="140" mass="16168">MKSRLNIRERMKRSITMRRGEIILRSDFTHMGSQSQISRLLTDFVAEGRLVRLGYGIFAKARISSISGQPVPREPLEVLAEEAFMRLRIEAKPGKAQRDYASGQSPQIPVQAVFDTGRRRISRELMVGNRKVRYENDYNR</sequence>
<protein>
    <submittedName>
        <fullName evidence="1">S-adenosylhomocysteine hydrolase</fullName>
    </submittedName>
</protein>
<reference evidence="1" key="1">
    <citation type="journal article" date="2020" name="mSystems">
        <title>Genome- and Community-Level Interaction Insights into Carbon Utilization and Element Cycling Functions of Hydrothermarchaeota in Hydrothermal Sediment.</title>
        <authorList>
            <person name="Zhou Z."/>
            <person name="Liu Y."/>
            <person name="Xu W."/>
            <person name="Pan J."/>
            <person name="Luo Z.H."/>
            <person name="Li M."/>
        </authorList>
    </citation>
    <scope>NUCLEOTIDE SEQUENCE [LARGE SCALE GENOMIC DNA]</scope>
    <source>
        <strain evidence="1">HyVt-628</strain>
    </source>
</reference>
<dbReference type="EMBL" id="DRSK01000200">
    <property type="protein sequence ID" value="HHE07944.1"/>
    <property type="molecule type" value="Genomic_DNA"/>
</dbReference>
<organism evidence="1">
    <name type="scientific">Chlorobaculum parvum</name>
    <dbReference type="NCBI Taxonomy" id="274539"/>
    <lineage>
        <taxon>Bacteria</taxon>
        <taxon>Pseudomonadati</taxon>
        <taxon>Chlorobiota</taxon>
        <taxon>Chlorobiia</taxon>
        <taxon>Chlorobiales</taxon>
        <taxon>Chlorobiaceae</taxon>
        <taxon>Chlorobaculum</taxon>
    </lineage>
</organism>
<dbReference type="Pfam" id="PF19570">
    <property type="entry name" value="DUF6088"/>
    <property type="match status" value="1"/>
</dbReference>
<proteinExistence type="predicted"/>
<gene>
    <name evidence="1" type="ORF">ENL01_03480</name>
</gene>
<comment type="caution">
    <text evidence="1">The sequence shown here is derived from an EMBL/GenBank/DDBJ whole genome shotgun (WGS) entry which is preliminary data.</text>
</comment>
<dbReference type="InterPro" id="IPR045738">
    <property type="entry name" value="DUF6088"/>
</dbReference>
<dbReference type="AlphaFoldDB" id="A0A7C5DEM8"/>
<dbReference type="GO" id="GO:0016787">
    <property type="term" value="F:hydrolase activity"/>
    <property type="evidence" value="ECO:0007669"/>
    <property type="project" value="UniProtKB-KW"/>
</dbReference>
<accession>A0A7C5DEM8</accession>
<evidence type="ECO:0000313" key="1">
    <source>
        <dbReference type="EMBL" id="HHE07944.1"/>
    </source>
</evidence>